<proteinExistence type="predicted"/>
<name>A0A0B1T0F4_OESDE</name>
<sequence length="70" mass="8105">MKDEVAFCDSFLFKLSKKKNFRIISKGSSDWDSCGFICTLPFRFTSPVQNRLERSICPRLCISRHAIKCP</sequence>
<keyword evidence="2" id="KW-1185">Reference proteome</keyword>
<evidence type="ECO:0000313" key="2">
    <source>
        <dbReference type="Proteomes" id="UP000053660"/>
    </source>
</evidence>
<protein>
    <submittedName>
        <fullName evidence="1">Uncharacterized protein</fullName>
    </submittedName>
</protein>
<accession>A0A0B1T0F4</accession>
<gene>
    <name evidence="1" type="ORF">OESDEN_09110</name>
</gene>
<dbReference type="Proteomes" id="UP000053660">
    <property type="component" value="Unassembled WGS sequence"/>
</dbReference>
<reference evidence="1 2" key="1">
    <citation type="submission" date="2014-03" db="EMBL/GenBank/DDBJ databases">
        <title>Draft genome of the hookworm Oesophagostomum dentatum.</title>
        <authorList>
            <person name="Mitreva M."/>
        </authorList>
    </citation>
    <scope>NUCLEOTIDE SEQUENCE [LARGE SCALE GENOMIC DNA]</scope>
    <source>
        <strain evidence="1 2">OD-Hann</strain>
    </source>
</reference>
<evidence type="ECO:0000313" key="1">
    <source>
        <dbReference type="EMBL" id="KHJ91033.1"/>
    </source>
</evidence>
<dbReference type="AlphaFoldDB" id="A0A0B1T0F4"/>
<organism evidence="1 2">
    <name type="scientific">Oesophagostomum dentatum</name>
    <name type="common">Nodular worm</name>
    <dbReference type="NCBI Taxonomy" id="61180"/>
    <lineage>
        <taxon>Eukaryota</taxon>
        <taxon>Metazoa</taxon>
        <taxon>Ecdysozoa</taxon>
        <taxon>Nematoda</taxon>
        <taxon>Chromadorea</taxon>
        <taxon>Rhabditida</taxon>
        <taxon>Rhabditina</taxon>
        <taxon>Rhabditomorpha</taxon>
        <taxon>Strongyloidea</taxon>
        <taxon>Strongylidae</taxon>
        <taxon>Oesophagostomum</taxon>
    </lineage>
</organism>
<dbReference type="EMBL" id="KN552401">
    <property type="protein sequence ID" value="KHJ91033.1"/>
    <property type="molecule type" value="Genomic_DNA"/>
</dbReference>